<evidence type="ECO:0008006" key="4">
    <source>
        <dbReference type="Google" id="ProtNLM"/>
    </source>
</evidence>
<reference evidence="2 3" key="1">
    <citation type="submission" date="2020-08" db="EMBL/GenBank/DDBJ databases">
        <title>Genomic Encyclopedia of Type Strains, Phase IV (KMG-IV): sequencing the most valuable type-strain genomes for metagenomic binning, comparative biology and taxonomic classification.</title>
        <authorList>
            <person name="Goeker M."/>
        </authorList>
    </citation>
    <scope>NUCLEOTIDE SEQUENCE [LARGE SCALE GENOMIC DNA]</scope>
    <source>
        <strain evidence="2 3">DSM 25620</strain>
    </source>
</reference>
<gene>
    <name evidence="2" type="ORF">HNQ68_002292</name>
</gene>
<organism evidence="2 3">
    <name type="scientific">Pseudochrobactrum saccharolyticum</name>
    <dbReference type="NCBI Taxonomy" id="354352"/>
    <lineage>
        <taxon>Bacteria</taxon>
        <taxon>Pseudomonadati</taxon>
        <taxon>Pseudomonadota</taxon>
        <taxon>Alphaproteobacteria</taxon>
        <taxon>Hyphomicrobiales</taxon>
        <taxon>Brucellaceae</taxon>
        <taxon>Pseudochrobactrum</taxon>
    </lineage>
</organism>
<keyword evidence="1" id="KW-0472">Membrane</keyword>
<feature type="transmembrane region" description="Helical" evidence="1">
    <location>
        <begin position="12"/>
        <end position="29"/>
    </location>
</feature>
<dbReference type="EMBL" id="JACHIL010000003">
    <property type="protein sequence ID" value="MBB5091751.1"/>
    <property type="molecule type" value="Genomic_DNA"/>
</dbReference>
<keyword evidence="1" id="KW-0812">Transmembrane</keyword>
<evidence type="ECO:0000256" key="1">
    <source>
        <dbReference type="SAM" id="Phobius"/>
    </source>
</evidence>
<protein>
    <recommendedName>
        <fullName evidence="4">ABC transporter permease</fullName>
    </recommendedName>
</protein>
<evidence type="ECO:0000313" key="2">
    <source>
        <dbReference type="EMBL" id="MBB5091751.1"/>
    </source>
</evidence>
<feature type="transmembrane region" description="Helical" evidence="1">
    <location>
        <begin position="61"/>
        <end position="80"/>
    </location>
</feature>
<sequence>MSIQRYRLTASGWIGAALFILPTPIAVWLSTPPNLSEGEAAFQRRLTEMSGAIQIHTPSPLLLTILATLTLIGLVMVIVGREIHTD</sequence>
<proteinExistence type="predicted"/>
<keyword evidence="3" id="KW-1185">Reference proteome</keyword>
<evidence type="ECO:0000313" key="3">
    <source>
        <dbReference type="Proteomes" id="UP000531231"/>
    </source>
</evidence>
<comment type="caution">
    <text evidence="2">The sequence shown here is derived from an EMBL/GenBank/DDBJ whole genome shotgun (WGS) entry which is preliminary data.</text>
</comment>
<accession>A0A7W8AM21</accession>
<keyword evidence="1" id="KW-1133">Transmembrane helix</keyword>
<dbReference type="AlphaFoldDB" id="A0A7W8AM21"/>
<dbReference type="Proteomes" id="UP000531231">
    <property type="component" value="Unassembled WGS sequence"/>
</dbReference>
<name>A0A7W8AM21_9HYPH</name>